<dbReference type="GO" id="GO:0032389">
    <property type="term" value="C:MutLalpha complex"/>
    <property type="evidence" value="ECO:0007669"/>
    <property type="project" value="TreeGrafter"/>
</dbReference>
<keyword evidence="6" id="KW-1185">Reference proteome</keyword>
<accession>G0V673</accession>
<dbReference type="GO" id="GO:0032390">
    <property type="term" value="C:MutLbeta complex"/>
    <property type="evidence" value="ECO:0007669"/>
    <property type="project" value="EnsemblFungi"/>
</dbReference>
<dbReference type="eggNOG" id="KOG1978">
    <property type="taxonomic scope" value="Eukaryota"/>
</dbReference>
<dbReference type="RefSeq" id="XP_003673352.1">
    <property type="nucleotide sequence ID" value="XM_003673304.1"/>
</dbReference>
<evidence type="ECO:0000313" key="6">
    <source>
        <dbReference type="Proteomes" id="UP000001640"/>
    </source>
</evidence>
<dbReference type="PANTHER" id="PTHR10073">
    <property type="entry name" value="DNA MISMATCH REPAIR PROTEIN MLH, PMS, MUTL"/>
    <property type="match status" value="1"/>
</dbReference>
<feature type="domain" description="DNA mismatch repair protein S5" evidence="4">
    <location>
        <begin position="225"/>
        <end position="358"/>
    </location>
</feature>
<dbReference type="SUPFAM" id="SSF55874">
    <property type="entry name" value="ATPase domain of HSP90 chaperone/DNA topoisomerase II/histidine kinase"/>
    <property type="match status" value="1"/>
</dbReference>
<protein>
    <recommendedName>
        <fullName evidence="4">DNA mismatch repair protein S5 domain-containing protein</fullName>
    </recommendedName>
</protein>
<dbReference type="Gene3D" id="3.30.565.10">
    <property type="entry name" value="Histidine kinase-like ATPase, C-terminal domain"/>
    <property type="match status" value="1"/>
</dbReference>
<dbReference type="GO" id="GO:0000405">
    <property type="term" value="F:bubble DNA binding"/>
    <property type="evidence" value="ECO:0007669"/>
    <property type="project" value="EnsemblFungi"/>
</dbReference>
<evidence type="ECO:0000256" key="1">
    <source>
        <dbReference type="ARBA" id="ARBA00006082"/>
    </source>
</evidence>
<dbReference type="GO" id="GO:0016887">
    <property type="term" value="F:ATP hydrolysis activity"/>
    <property type="evidence" value="ECO:0007669"/>
    <property type="project" value="InterPro"/>
</dbReference>
<dbReference type="OMA" id="ISNPFMI"/>
<dbReference type="InterPro" id="IPR036890">
    <property type="entry name" value="HATPase_C_sf"/>
</dbReference>
<dbReference type="InterPro" id="IPR014762">
    <property type="entry name" value="DNA_mismatch_repair_CS"/>
</dbReference>
<comment type="similarity">
    <text evidence="1">Belongs to the DNA mismatch repair MutL/HexB family.</text>
</comment>
<dbReference type="SUPFAM" id="SSF54211">
    <property type="entry name" value="Ribosomal protein S5 domain 2-like"/>
    <property type="match status" value="1"/>
</dbReference>
<dbReference type="NCBIfam" id="TIGR00585">
    <property type="entry name" value="mutl"/>
    <property type="match status" value="1"/>
</dbReference>
<dbReference type="GO" id="GO:0007131">
    <property type="term" value="P:reciprocal meiotic recombination"/>
    <property type="evidence" value="ECO:0007669"/>
    <property type="project" value="EnsemblFungi"/>
</dbReference>
<dbReference type="KEGG" id="ncs:NCAS_0A04070"/>
<proteinExistence type="inferred from homology"/>
<dbReference type="GO" id="GO:0006298">
    <property type="term" value="P:mismatch repair"/>
    <property type="evidence" value="ECO:0007669"/>
    <property type="project" value="EnsemblFungi"/>
</dbReference>
<name>G0V673_NAUCA</name>
<evidence type="ECO:0000313" key="5">
    <source>
        <dbReference type="EMBL" id="CCC66965.1"/>
    </source>
</evidence>
<keyword evidence="2" id="KW-0227">DNA damage</keyword>
<dbReference type="InParanoid" id="G0V673"/>
<reference evidence="5 6" key="1">
    <citation type="journal article" date="2011" name="Proc. Natl. Acad. Sci. U.S.A.">
        <title>Evolutionary erosion of yeast sex chromosomes by mating-type switching accidents.</title>
        <authorList>
            <person name="Gordon J.L."/>
            <person name="Armisen D."/>
            <person name="Proux-Wera E."/>
            <person name="Oheigeartaigh S.S."/>
            <person name="Byrne K.P."/>
            <person name="Wolfe K.H."/>
        </authorList>
    </citation>
    <scope>NUCLEOTIDE SEQUENCE [LARGE SCALE GENOMIC DNA]</scope>
    <source>
        <strain evidence="6">ATCC 76901 / BCRC 22586 / CBS 4309 / NBRC 1992 / NRRL Y-12630</strain>
    </source>
</reference>
<dbReference type="Gene3D" id="3.30.230.10">
    <property type="match status" value="1"/>
</dbReference>
<organism evidence="5 6">
    <name type="scientific">Naumovozyma castellii</name>
    <name type="common">Yeast</name>
    <name type="synonym">Saccharomyces castellii</name>
    <dbReference type="NCBI Taxonomy" id="27288"/>
    <lineage>
        <taxon>Eukaryota</taxon>
        <taxon>Fungi</taxon>
        <taxon>Dikarya</taxon>
        <taxon>Ascomycota</taxon>
        <taxon>Saccharomycotina</taxon>
        <taxon>Saccharomycetes</taxon>
        <taxon>Saccharomycetales</taxon>
        <taxon>Saccharomycetaceae</taxon>
        <taxon>Naumovozyma</taxon>
    </lineage>
</organism>
<dbReference type="Pfam" id="PF13589">
    <property type="entry name" value="HATPase_c_3"/>
    <property type="match status" value="1"/>
</dbReference>
<dbReference type="InterPro" id="IPR020568">
    <property type="entry name" value="Ribosomal_Su5_D2-typ_SF"/>
</dbReference>
<dbReference type="HOGENOM" id="CLU_024335_0_0_1"/>
<sequence>MAITKISAESRWKIISSSFILGPNAVVRELIDNSIDGGAKNIYIDIDSKTVGCEYICVRDDGSGIDYEDRPQMCLNHSTSKIKTMSDLSTLTALGFRGEALFLIASLSTEKGSMEVATKTQNDKIGERWYVNKDGSIQNNKRMKSSCNVGTIVTVRKLLGGLRARYLETSSKARKNIEELKYLLNHYSLNRRSIRFYFSLVSLDKNGTVTNKQVQQSLDTKLTKIRALSSLLRLRKPIDMNFKMNENLKINDNVSLEVILPTMHIESDIVNVKKPLRFLSLNNRAMSLQLGLGHSINKLINSVYRSFKMLDPIAWYININCDGKLADINIEPEKNDVLIKDLDLLLEEIKSTLTDYVVAACGISDDRSFNKTKSGSQFNYNENHELLHSRLEEAYTDQSKDTSVTLVQASKNTSAAMEKPEGDDIFEINKHPNGSHSKARVLTDGSMVSDEGEWTRTLLDEPVINLIPEDGLDLDRSSIPPSSLTYNYQEQFFMNEDLELSKDITISNPFMITKMKSNSKKRNISGENFNSIKLTTGLKNKKDLETKESKNKSTLSQRPLNFNVGNSSFSKVHQKSEIPQNKNENIIMEPMQIFIEDESERANISRDEPQEKKAKVKISLNSQASNHNRKSGRHLSMFSEYTNSFTTSITFHGLRTAFDDVAVETAWKQRTGEPSSILKEKLKSISESIGKPYSLSKSSKGWFIYGSNDTLT</sequence>
<feature type="region of interest" description="Disordered" evidence="3">
    <location>
        <begin position="540"/>
        <end position="560"/>
    </location>
</feature>
<dbReference type="SMART" id="SM01340">
    <property type="entry name" value="DNA_mis_repair"/>
    <property type="match status" value="1"/>
</dbReference>
<reference key="2">
    <citation type="submission" date="2011-08" db="EMBL/GenBank/DDBJ databases">
        <title>Genome sequence of Naumovozyma castellii.</title>
        <authorList>
            <person name="Gordon J.L."/>
            <person name="Armisen D."/>
            <person name="Proux-Wera E."/>
            <person name="OhEigeartaigh S.S."/>
            <person name="Byrne K.P."/>
            <person name="Wolfe K.H."/>
        </authorList>
    </citation>
    <scope>NUCLEOTIDE SEQUENCE</scope>
    <source>
        <strain>Type strain:CBS 4309</strain>
    </source>
</reference>
<dbReference type="Proteomes" id="UP000001640">
    <property type="component" value="Chromosome 1"/>
</dbReference>
<gene>
    <name evidence="5" type="primary">NCAS0A04070</name>
    <name evidence="5" type="ordered locus">NCAS_0A04070</name>
</gene>
<dbReference type="InterPro" id="IPR013507">
    <property type="entry name" value="DNA_mismatch_S5_2-like"/>
</dbReference>
<dbReference type="PANTHER" id="PTHR10073:SF44">
    <property type="entry name" value="DNA MISMATCH REPAIR PROTEIN MLH2"/>
    <property type="match status" value="1"/>
</dbReference>
<dbReference type="InterPro" id="IPR014721">
    <property type="entry name" value="Ribsml_uS5_D2-typ_fold_subgr"/>
</dbReference>
<dbReference type="OrthoDB" id="10263226at2759"/>
<dbReference type="EMBL" id="HE576752">
    <property type="protein sequence ID" value="CCC66965.1"/>
    <property type="molecule type" value="Genomic_DNA"/>
</dbReference>
<dbReference type="FunFam" id="3.30.565.10:FF:000017">
    <property type="entry name" value="PMS1 homolog 1, mismatch repair system component"/>
    <property type="match status" value="1"/>
</dbReference>
<dbReference type="PROSITE" id="PS00058">
    <property type="entry name" value="DNA_MISMATCH_REPAIR_1"/>
    <property type="match status" value="1"/>
</dbReference>
<dbReference type="STRING" id="1064592.G0V673"/>
<feature type="compositionally biased region" description="Basic and acidic residues" evidence="3">
    <location>
        <begin position="540"/>
        <end position="551"/>
    </location>
</feature>
<evidence type="ECO:0000256" key="3">
    <source>
        <dbReference type="SAM" id="MobiDB-lite"/>
    </source>
</evidence>
<evidence type="ECO:0000256" key="2">
    <source>
        <dbReference type="ARBA" id="ARBA00022763"/>
    </source>
</evidence>
<dbReference type="FunCoup" id="G0V673">
    <property type="interactions" value="89"/>
</dbReference>
<dbReference type="GO" id="GO:0005524">
    <property type="term" value="F:ATP binding"/>
    <property type="evidence" value="ECO:0007669"/>
    <property type="project" value="InterPro"/>
</dbReference>
<evidence type="ECO:0000259" key="4">
    <source>
        <dbReference type="SMART" id="SM01340"/>
    </source>
</evidence>
<dbReference type="AlphaFoldDB" id="G0V673"/>
<dbReference type="InterPro" id="IPR038973">
    <property type="entry name" value="MutL/Mlh/Pms-like"/>
</dbReference>
<dbReference type="GO" id="GO:0140664">
    <property type="term" value="F:ATP-dependent DNA damage sensor activity"/>
    <property type="evidence" value="ECO:0007669"/>
    <property type="project" value="InterPro"/>
</dbReference>
<dbReference type="InterPro" id="IPR002099">
    <property type="entry name" value="MutL/Mlh/PMS"/>
</dbReference>
<dbReference type="Pfam" id="PF01119">
    <property type="entry name" value="DNA_mis_repair"/>
    <property type="match status" value="1"/>
</dbReference>
<dbReference type="GO" id="GO:0000404">
    <property type="term" value="F:heteroduplex DNA loop binding"/>
    <property type="evidence" value="ECO:0007669"/>
    <property type="project" value="EnsemblFungi"/>
</dbReference>
<dbReference type="GeneID" id="96900450"/>